<gene>
    <name evidence="2" type="ORF">GCM10010909_30230</name>
</gene>
<dbReference type="Proteomes" id="UP001156641">
    <property type="component" value="Unassembled WGS sequence"/>
</dbReference>
<name>A0ABQ6A9C8_9PROT</name>
<dbReference type="EMBL" id="BSOS01000088">
    <property type="protein sequence ID" value="GLR68342.1"/>
    <property type="molecule type" value="Genomic_DNA"/>
</dbReference>
<keyword evidence="3" id="KW-1185">Reference proteome</keyword>
<comment type="caution">
    <text evidence="2">The sequence shown here is derived from an EMBL/GenBank/DDBJ whole genome shotgun (WGS) entry which is preliminary data.</text>
</comment>
<evidence type="ECO:0008006" key="4">
    <source>
        <dbReference type="Google" id="ProtNLM"/>
    </source>
</evidence>
<keyword evidence="1" id="KW-0732">Signal</keyword>
<organism evidence="2 3">
    <name type="scientific">Acidocella aquatica</name>
    <dbReference type="NCBI Taxonomy" id="1922313"/>
    <lineage>
        <taxon>Bacteria</taxon>
        <taxon>Pseudomonadati</taxon>
        <taxon>Pseudomonadota</taxon>
        <taxon>Alphaproteobacteria</taxon>
        <taxon>Acetobacterales</taxon>
        <taxon>Acidocellaceae</taxon>
        <taxon>Acidocella</taxon>
    </lineage>
</organism>
<feature type="signal peptide" evidence="1">
    <location>
        <begin position="1"/>
        <end position="18"/>
    </location>
</feature>
<evidence type="ECO:0000313" key="3">
    <source>
        <dbReference type="Proteomes" id="UP001156641"/>
    </source>
</evidence>
<accession>A0ABQ6A9C8</accession>
<sequence length="188" mass="19445">MKQFTTPLLSLAMLAALAGCASTPASSTPAAPPAPKPVAQQYCPQVAVLAQTQNLTTFLPGRSDVGAQVTTARITGVAGSCLLKVKKNLLEVKFQAGFSASNGPANQGAPITLPYFVAITQGDTIVQENYYSIVLKFNGNASIAQATSKPLAVELPNTPDSAQTQILVGFEMTPEQLSYAAAHPATAP</sequence>
<reference evidence="3" key="1">
    <citation type="journal article" date="2019" name="Int. J. Syst. Evol. Microbiol.">
        <title>The Global Catalogue of Microorganisms (GCM) 10K type strain sequencing project: providing services to taxonomists for standard genome sequencing and annotation.</title>
        <authorList>
            <consortium name="The Broad Institute Genomics Platform"/>
            <consortium name="The Broad Institute Genome Sequencing Center for Infectious Disease"/>
            <person name="Wu L."/>
            <person name="Ma J."/>
        </authorList>
    </citation>
    <scope>NUCLEOTIDE SEQUENCE [LARGE SCALE GENOMIC DNA]</scope>
    <source>
        <strain evidence="3">NBRC 112502</strain>
    </source>
</reference>
<proteinExistence type="predicted"/>
<evidence type="ECO:0000256" key="1">
    <source>
        <dbReference type="SAM" id="SignalP"/>
    </source>
</evidence>
<dbReference type="PROSITE" id="PS51257">
    <property type="entry name" value="PROKAR_LIPOPROTEIN"/>
    <property type="match status" value="1"/>
</dbReference>
<evidence type="ECO:0000313" key="2">
    <source>
        <dbReference type="EMBL" id="GLR68342.1"/>
    </source>
</evidence>
<feature type="chain" id="PRO_5046736520" description="Lipoprotein" evidence="1">
    <location>
        <begin position="19"/>
        <end position="188"/>
    </location>
</feature>
<protein>
    <recommendedName>
        <fullName evidence="4">Lipoprotein</fullName>
    </recommendedName>
</protein>
<dbReference type="RefSeq" id="WP_284259190.1">
    <property type="nucleotide sequence ID" value="NZ_BSOS01000088.1"/>
</dbReference>